<accession>A0A8S1VA58</accession>
<evidence type="ECO:0000313" key="1">
    <source>
        <dbReference type="EMBL" id="CAD8174418.1"/>
    </source>
</evidence>
<proteinExistence type="predicted"/>
<dbReference type="AlphaFoldDB" id="A0A8S1VA58"/>
<evidence type="ECO:0000313" key="2">
    <source>
        <dbReference type="Proteomes" id="UP000689195"/>
    </source>
</evidence>
<comment type="caution">
    <text evidence="1">The sequence shown here is derived from an EMBL/GenBank/DDBJ whole genome shotgun (WGS) entry which is preliminary data.</text>
</comment>
<sequence>MMKNVETHYRSGCLSLEYERKYFFFRWFKQKTDKKIRNNKINMEEYKKQIAHRKINQEQEELDLQGDLRRTSPRIL</sequence>
<protein>
    <submittedName>
        <fullName evidence="1">Uncharacterized protein</fullName>
    </submittedName>
</protein>
<gene>
    <name evidence="1" type="ORF">PPENT_87.1.T0610078</name>
</gene>
<reference evidence="1" key="1">
    <citation type="submission" date="2021-01" db="EMBL/GenBank/DDBJ databases">
        <authorList>
            <consortium name="Genoscope - CEA"/>
            <person name="William W."/>
        </authorList>
    </citation>
    <scope>NUCLEOTIDE SEQUENCE</scope>
</reference>
<dbReference type="EMBL" id="CAJJDO010000061">
    <property type="protein sequence ID" value="CAD8174418.1"/>
    <property type="molecule type" value="Genomic_DNA"/>
</dbReference>
<keyword evidence="2" id="KW-1185">Reference proteome</keyword>
<dbReference type="Proteomes" id="UP000689195">
    <property type="component" value="Unassembled WGS sequence"/>
</dbReference>
<name>A0A8S1VA58_9CILI</name>
<organism evidence="1 2">
    <name type="scientific">Paramecium pentaurelia</name>
    <dbReference type="NCBI Taxonomy" id="43138"/>
    <lineage>
        <taxon>Eukaryota</taxon>
        <taxon>Sar</taxon>
        <taxon>Alveolata</taxon>
        <taxon>Ciliophora</taxon>
        <taxon>Intramacronucleata</taxon>
        <taxon>Oligohymenophorea</taxon>
        <taxon>Peniculida</taxon>
        <taxon>Parameciidae</taxon>
        <taxon>Paramecium</taxon>
    </lineage>
</organism>